<gene>
    <name evidence="1" type="ORF">FB192DRAFT_1467860</name>
</gene>
<comment type="caution">
    <text evidence="1">The sequence shown here is derived from an EMBL/GenBank/DDBJ whole genome shotgun (WGS) entry which is preliminary data.</text>
</comment>
<protein>
    <submittedName>
        <fullName evidence="1">Uncharacterized protein</fullName>
    </submittedName>
</protein>
<dbReference type="Gene3D" id="1.10.30.50">
    <property type="match status" value="1"/>
</dbReference>
<name>A0A8H4BNZ4_MUCCL</name>
<organism evidence="1 2">
    <name type="scientific">Mucor circinelloides f. lusitanicus</name>
    <name type="common">Mucor racemosus var. lusitanicus</name>
    <dbReference type="NCBI Taxonomy" id="29924"/>
    <lineage>
        <taxon>Eukaryota</taxon>
        <taxon>Fungi</taxon>
        <taxon>Fungi incertae sedis</taxon>
        <taxon>Mucoromycota</taxon>
        <taxon>Mucoromycotina</taxon>
        <taxon>Mucoromycetes</taxon>
        <taxon>Mucorales</taxon>
        <taxon>Mucorineae</taxon>
        <taxon>Mucoraceae</taxon>
        <taxon>Mucor</taxon>
    </lineage>
</organism>
<sequence>TCLGCNKLFSFISKRDVCQKLQNIENGCADIIGDEARHLSVYYLHEWIEPNMYHFPLSPKRYIKQTNKDNNEEYTYHSTRENTIEHYSRCICCINLVKRKRKTLKTATQKASSYGVATFESLMQFMVNSNATCALTGIKGSWSSNAGDPMYLLSLDHKTSLSAGGSSEIDNLQVTLQCFNNIKGNYEAEDFKRWFTAIQQMPKHELQL</sequence>
<reference evidence="1 2" key="1">
    <citation type="submission" date="2019-09" db="EMBL/GenBank/DDBJ databases">
        <authorList>
            <consortium name="DOE Joint Genome Institute"/>
            <person name="Mondo S.J."/>
            <person name="Navarro-Mendoza M.I."/>
            <person name="Perez-Arques C."/>
            <person name="Panchal S."/>
            <person name="Nicolas F.E."/>
            <person name="Ganguly P."/>
            <person name="Pangilinan J."/>
            <person name="Grigoriev I."/>
            <person name="Heitman J."/>
            <person name="Sanya K."/>
            <person name="Garre V."/>
        </authorList>
    </citation>
    <scope>NUCLEOTIDE SEQUENCE [LARGE SCALE GENOMIC DNA]</scope>
    <source>
        <strain evidence="1 2">MU402</strain>
    </source>
</reference>
<evidence type="ECO:0000313" key="2">
    <source>
        <dbReference type="Proteomes" id="UP000469890"/>
    </source>
</evidence>
<dbReference type="EMBL" id="JAAECE010000002">
    <property type="protein sequence ID" value="KAF1804806.1"/>
    <property type="molecule type" value="Genomic_DNA"/>
</dbReference>
<dbReference type="Proteomes" id="UP000469890">
    <property type="component" value="Unassembled WGS sequence"/>
</dbReference>
<dbReference type="AlphaFoldDB" id="A0A8H4BNZ4"/>
<proteinExistence type="predicted"/>
<accession>A0A8H4BNZ4</accession>
<feature type="non-terminal residue" evidence="1">
    <location>
        <position position="1"/>
    </location>
</feature>
<evidence type="ECO:0000313" key="1">
    <source>
        <dbReference type="EMBL" id="KAF1804806.1"/>
    </source>
</evidence>